<organism evidence="6 7">
    <name type="scientific">Paenibacillus borealis</name>
    <dbReference type="NCBI Taxonomy" id="160799"/>
    <lineage>
        <taxon>Bacteria</taxon>
        <taxon>Bacillati</taxon>
        <taxon>Bacillota</taxon>
        <taxon>Bacilli</taxon>
        <taxon>Bacillales</taxon>
        <taxon>Paenibacillaceae</taxon>
        <taxon>Paenibacillus</taxon>
    </lineage>
</organism>
<evidence type="ECO:0000313" key="7">
    <source>
        <dbReference type="Proteomes" id="UP000029518"/>
    </source>
</evidence>
<evidence type="ECO:0000313" key="6">
    <source>
        <dbReference type="EMBL" id="AIQ61457.1"/>
    </source>
</evidence>
<dbReference type="Gene3D" id="1.10.10.2840">
    <property type="entry name" value="PucR C-terminal helix-turn-helix domain"/>
    <property type="match status" value="1"/>
</dbReference>
<dbReference type="InterPro" id="IPR041522">
    <property type="entry name" value="CdaR_GGDEF"/>
</dbReference>
<dbReference type="PANTHER" id="PTHR33744:SF1">
    <property type="entry name" value="DNA-BINDING TRANSCRIPTIONAL ACTIVATOR ADER"/>
    <property type="match status" value="1"/>
</dbReference>
<gene>
    <name evidence="6" type="ORF">PBOR_34545</name>
</gene>
<dbReference type="PANTHER" id="PTHR33744">
    <property type="entry name" value="CARBOHYDRATE DIACID REGULATOR"/>
    <property type="match status" value="1"/>
</dbReference>
<feature type="domain" description="CdaR GGDEF-like" evidence="5">
    <location>
        <begin position="292"/>
        <end position="417"/>
    </location>
</feature>
<feature type="domain" description="Purine catabolism PurC-like" evidence="3">
    <location>
        <begin position="13"/>
        <end position="131"/>
    </location>
</feature>
<sequence>MGSNVITGLNCSDILLIPDLKEAVVLAGAGGLGRYINRVNVMEVPDVIDWVRPGEFLITSGFPFHGQPELITEIIPQLNQKGVSALGIKTKRYIDEIPARALELADQLDFPIFELPAAISFSDVVRDIMERVLVQEARELSQLQSRFQKLSKQLLHGDGIEDFLLTLDGMLHNPVVLLDDTDQVLCSPQAEALELAEQLPLWMQLRQEGSLGITFLTVGERRIRAYVSSVHDKGVDQCLLVLLEWNRELAVVDQLTIDRVGVLVGLEMINAGARREVELKYVDQFLQDWISGRIAAAEDLKLRAEACGCPLPERPLRAVTVGWLEEKPELKQLQQAVKRVRARGDLQHVKLTILEGELVLTVPEQPDIPLEETLGRLLAEMNRVFAKQSCAFCIGDLAEGPDQVRFSYESARKIARIREVSGYSGAYVDYRKLGVFRLLYHLPELAEISGYRDQYIVPLLEYDSKHGVSLVQTLQLYFKCNRNIKRTSAELFTHYNTVTYRIERACELLGLSQNDGDDMLELQLALKLHEMSSGRRMRTDSQDSQRRR</sequence>
<reference evidence="6" key="1">
    <citation type="submission" date="2014-08" db="EMBL/GenBank/DDBJ databases">
        <title>Comparative genomics of the Paenibacillus odorifer group.</title>
        <authorList>
            <person name="den Bakker H.C."/>
            <person name="Tsai Y.-C.Y.-C."/>
            <person name="Martin N."/>
            <person name="Korlach J."/>
            <person name="Wiedmann M."/>
        </authorList>
    </citation>
    <scope>NUCLEOTIDE SEQUENCE [LARGE SCALE GENOMIC DNA]</scope>
    <source>
        <strain evidence="6">DSM 13188</strain>
    </source>
</reference>
<dbReference type="EMBL" id="CP009285">
    <property type="protein sequence ID" value="AIQ61457.1"/>
    <property type="molecule type" value="Genomic_DNA"/>
</dbReference>
<comment type="similarity">
    <text evidence="1">Belongs to the CdaR family.</text>
</comment>
<dbReference type="InterPro" id="IPR012914">
    <property type="entry name" value="PucR_dom"/>
</dbReference>
<dbReference type="HOGENOM" id="CLU_017436_3_0_9"/>
<dbReference type="Pfam" id="PF07905">
    <property type="entry name" value="PucR"/>
    <property type="match status" value="1"/>
</dbReference>
<protein>
    <submittedName>
        <fullName evidence="6">PucR family transcriptional regulator</fullName>
    </submittedName>
</protein>
<keyword evidence="7" id="KW-1185">Reference proteome</keyword>
<feature type="domain" description="PucR C-terminal helix-turn-helix" evidence="4">
    <location>
        <begin position="470"/>
        <end position="528"/>
    </location>
</feature>
<dbReference type="InterPro" id="IPR051448">
    <property type="entry name" value="CdaR-like_regulators"/>
</dbReference>
<keyword evidence="2" id="KW-0175">Coiled coil</keyword>
<evidence type="ECO:0000259" key="3">
    <source>
        <dbReference type="Pfam" id="PF07905"/>
    </source>
</evidence>
<proteinExistence type="inferred from homology"/>
<dbReference type="Pfam" id="PF13556">
    <property type="entry name" value="HTH_30"/>
    <property type="match status" value="1"/>
</dbReference>
<dbReference type="RefSeq" id="WP_245647974.1">
    <property type="nucleotide sequence ID" value="NZ_CP009285.1"/>
</dbReference>
<evidence type="ECO:0000259" key="5">
    <source>
        <dbReference type="Pfam" id="PF17853"/>
    </source>
</evidence>
<dbReference type="KEGG" id="pbd:PBOR_34545"/>
<dbReference type="InterPro" id="IPR025736">
    <property type="entry name" value="PucR_C-HTH_dom"/>
</dbReference>
<evidence type="ECO:0000256" key="1">
    <source>
        <dbReference type="ARBA" id="ARBA00006754"/>
    </source>
</evidence>
<dbReference type="InterPro" id="IPR042070">
    <property type="entry name" value="PucR_C-HTH_sf"/>
</dbReference>
<dbReference type="AlphaFoldDB" id="A0A089LKQ9"/>
<dbReference type="Proteomes" id="UP000029518">
    <property type="component" value="Chromosome"/>
</dbReference>
<feature type="coiled-coil region" evidence="2">
    <location>
        <begin position="126"/>
        <end position="153"/>
    </location>
</feature>
<name>A0A089LKQ9_PAEBO</name>
<dbReference type="Pfam" id="PF17853">
    <property type="entry name" value="GGDEF_2"/>
    <property type="match status" value="1"/>
</dbReference>
<evidence type="ECO:0000256" key="2">
    <source>
        <dbReference type="SAM" id="Coils"/>
    </source>
</evidence>
<evidence type="ECO:0000259" key="4">
    <source>
        <dbReference type="Pfam" id="PF13556"/>
    </source>
</evidence>
<accession>A0A089LKQ9</accession>